<evidence type="ECO:0000256" key="2">
    <source>
        <dbReference type="ARBA" id="ARBA00023054"/>
    </source>
</evidence>
<sequence>AEEEAMNGDRTESDWQGLVSEYLVCKRKLESKKEALLILSKELDTCQQERDQYKLMANQLRERHQSLKKKYRELIDGDPSLPPEKRKQANLAQLLRDSQDRNKHLGEEIKELQQRLGEVQGDNKLLRMTIAKQRLGDEEIGVRHFAAHEREDLVQQLERAKEQIESLEHDLQASVDELQDVKEERSSYQDKVERLNQELNHILSGHENRIIDVDALCMENRYLQERLKQLHEEVNLLKSNIAKYKNALERRKNSKGQGKSSSSALTGVLSAKQVQDLLSEDHGCSLPATPQSISDLKSLATALLETIHEKNMVIQHQRQTNKILGNRVAELEKKLRTLEVSGLWSLPGLSYNVSVGFGRGKDTILFGDPALPAMQRSRSPLLKLIEQPAGNKASPKDGEAQKHERDESCAAATAEVLTAQEDAGRPTVSSPANPSHGNQRRHVHPSLPQLLPEEEVNRLGGEIVKLTEEQAATEPEGVRQESAVEGPRDERGPSPPGSAAKGPCAKLCQDSAESSLPSAEASALEDGREMPEGGGMRSTTKT</sequence>
<dbReference type="AlphaFoldDB" id="A0A8D0X5U4"/>
<comment type="similarity">
    <text evidence="1">Belongs to the CCDC149 family.</text>
</comment>
<evidence type="ECO:0000256" key="1">
    <source>
        <dbReference type="ARBA" id="ARBA00005872"/>
    </source>
</evidence>
<dbReference type="Pfam" id="PF09789">
    <property type="entry name" value="CC149"/>
    <property type="match status" value="1"/>
</dbReference>
<organism evidence="5 6">
    <name type="scientific">Sus scrofa</name>
    <name type="common">Pig</name>
    <dbReference type="NCBI Taxonomy" id="9823"/>
    <lineage>
        <taxon>Eukaryota</taxon>
        <taxon>Metazoa</taxon>
        <taxon>Chordata</taxon>
        <taxon>Craniata</taxon>
        <taxon>Vertebrata</taxon>
        <taxon>Euteleostomi</taxon>
        <taxon>Mammalia</taxon>
        <taxon>Eutheria</taxon>
        <taxon>Laurasiatheria</taxon>
        <taxon>Artiodactyla</taxon>
        <taxon>Suina</taxon>
        <taxon>Suidae</taxon>
        <taxon>Sus</taxon>
    </lineage>
</organism>
<accession>A0A8D0X5U4</accession>
<gene>
    <name evidence="5" type="primary">CCDC149</name>
</gene>
<dbReference type="PANTHER" id="PTHR21682:SF2">
    <property type="entry name" value="COILED-COIL DOMAIN-CONTAINING PROTEIN 149"/>
    <property type="match status" value="1"/>
</dbReference>
<keyword evidence="2 3" id="KW-0175">Coiled coil</keyword>
<dbReference type="Proteomes" id="UP000694570">
    <property type="component" value="Unplaced"/>
</dbReference>
<dbReference type="PANTHER" id="PTHR21682">
    <property type="entry name" value="COILED-COIL DOMAIN-CONTAINING PROTEIN 149"/>
    <property type="match status" value="1"/>
</dbReference>
<feature type="compositionally biased region" description="Polar residues" evidence="4">
    <location>
        <begin position="427"/>
        <end position="437"/>
    </location>
</feature>
<name>A0A8D0X5U4_PIG</name>
<feature type="compositionally biased region" description="Basic and acidic residues" evidence="4">
    <location>
        <begin position="394"/>
        <end position="408"/>
    </location>
</feature>
<evidence type="ECO:0000256" key="3">
    <source>
        <dbReference type="SAM" id="Coils"/>
    </source>
</evidence>
<feature type="compositionally biased region" description="Low complexity" evidence="4">
    <location>
        <begin position="497"/>
        <end position="524"/>
    </location>
</feature>
<proteinExistence type="inferred from homology"/>
<feature type="region of interest" description="Disordered" evidence="4">
    <location>
        <begin position="386"/>
        <end position="542"/>
    </location>
</feature>
<feature type="coiled-coil region" evidence="3">
    <location>
        <begin position="29"/>
        <end position="254"/>
    </location>
</feature>
<dbReference type="InterPro" id="IPR019179">
    <property type="entry name" value="CC149"/>
</dbReference>
<feature type="coiled-coil region" evidence="3">
    <location>
        <begin position="314"/>
        <end position="341"/>
    </location>
</feature>
<dbReference type="Ensembl" id="ENSSSCT00030072037.1">
    <property type="protein sequence ID" value="ENSSSCP00030032846.1"/>
    <property type="gene ID" value="ENSSSCG00030051644.1"/>
</dbReference>
<dbReference type="Gene3D" id="1.10.287.1490">
    <property type="match status" value="1"/>
</dbReference>
<evidence type="ECO:0000313" key="5">
    <source>
        <dbReference type="Ensembl" id="ENSSSCP00030032846.1"/>
    </source>
</evidence>
<evidence type="ECO:0000256" key="4">
    <source>
        <dbReference type="SAM" id="MobiDB-lite"/>
    </source>
</evidence>
<protein>
    <recommendedName>
        <fullName evidence="7">Coiled-coil domain containing 149</fullName>
    </recommendedName>
</protein>
<evidence type="ECO:0008006" key="7">
    <source>
        <dbReference type="Google" id="ProtNLM"/>
    </source>
</evidence>
<reference evidence="5" key="1">
    <citation type="submission" date="2025-08" db="UniProtKB">
        <authorList>
            <consortium name="Ensembl"/>
        </authorList>
    </citation>
    <scope>IDENTIFICATION</scope>
</reference>
<evidence type="ECO:0000313" key="6">
    <source>
        <dbReference type="Proteomes" id="UP000694570"/>
    </source>
</evidence>